<gene>
    <name evidence="1" type="ORF">MSZNOR_3360</name>
</gene>
<proteinExistence type="predicted"/>
<dbReference type="RefSeq" id="WP_156912825.1">
    <property type="nucleotide sequence ID" value="NZ_OX458333.1"/>
</dbReference>
<evidence type="ECO:0000313" key="2">
    <source>
        <dbReference type="Proteomes" id="UP001162030"/>
    </source>
</evidence>
<sequence>MSMSWVLQVRGDGYRLGARQGRALAVAGYLRRTALPVFRGGFRDVPAFVDELAVEPLYCGITPRGEPPETIVAQRPKGVMS</sequence>
<keyword evidence="2" id="KW-1185">Reference proteome</keyword>
<reference evidence="1 2" key="1">
    <citation type="submission" date="2023-03" db="EMBL/GenBank/DDBJ databases">
        <authorList>
            <person name="Pearce D."/>
        </authorList>
    </citation>
    <scope>NUCLEOTIDE SEQUENCE [LARGE SCALE GENOMIC DNA]</scope>
    <source>
        <strain evidence="1">Msz</strain>
    </source>
</reference>
<dbReference type="Proteomes" id="UP001162030">
    <property type="component" value="Chromosome"/>
</dbReference>
<name>A0ABM9I504_9GAMM</name>
<accession>A0ABM9I504</accession>
<organism evidence="1 2">
    <name type="scientific">Methylocaldum szegediense</name>
    <dbReference type="NCBI Taxonomy" id="73780"/>
    <lineage>
        <taxon>Bacteria</taxon>
        <taxon>Pseudomonadati</taxon>
        <taxon>Pseudomonadota</taxon>
        <taxon>Gammaproteobacteria</taxon>
        <taxon>Methylococcales</taxon>
        <taxon>Methylococcaceae</taxon>
        <taxon>Methylocaldum</taxon>
    </lineage>
</organism>
<dbReference type="EMBL" id="OX458333">
    <property type="protein sequence ID" value="CAI8896891.1"/>
    <property type="molecule type" value="Genomic_DNA"/>
</dbReference>
<protein>
    <submittedName>
        <fullName evidence="1">Uncharacterized protein</fullName>
    </submittedName>
</protein>
<evidence type="ECO:0000313" key="1">
    <source>
        <dbReference type="EMBL" id="CAI8896891.1"/>
    </source>
</evidence>